<dbReference type="SUPFAM" id="SSF52374">
    <property type="entry name" value="Nucleotidylyl transferase"/>
    <property type="match status" value="1"/>
</dbReference>
<evidence type="ECO:0000256" key="6">
    <source>
        <dbReference type="ARBA" id="ARBA00022917"/>
    </source>
</evidence>
<dbReference type="InterPro" id="IPR004493">
    <property type="entry name" value="Leu-tRNA-synth_Ia_arc/euk"/>
</dbReference>
<dbReference type="GO" id="GO:0004823">
    <property type="term" value="F:leucine-tRNA ligase activity"/>
    <property type="evidence" value="ECO:0007669"/>
    <property type="project" value="UniProtKB-EC"/>
</dbReference>
<proteinExistence type="inferred from homology"/>
<dbReference type="Proteomes" id="UP000267096">
    <property type="component" value="Unassembled WGS sequence"/>
</dbReference>
<evidence type="ECO:0000256" key="4">
    <source>
        <dbReference type="ARBA" id="ARBA00022741"/>
    </source>
</evidence>
<evidence type="ECO:0000313" key="10">
    <source>
        <dbReference type="Proteomes" id="UP000267096"/>
    </source>
</evidence>
<gene>
    <name evidence="9" type="ORF">ASIM_LOCUS3136</name>
</gene>
<evidence type="ECO:0000256" key="5">
    <source>
        <dbReference type="ARBA" id="ARBA00022840"/>
    </source>
</evidence>
<evidence type="ECO:0000313" key="9">
    <source>
        <dbReference type="EMBL" id="VDK21196.1"/>
    </source>
</evidence>
<dbReference type="GO" id="GO:0006429">
    <property type="term" value="P:leucyl-tRNA aminoacylation"/>
    <property type="evidence" value="ECO:0007669"/>
    <property type="project" value="InterPro"/>
</dbReference>
<dbReference type="WBParaSite" id="ASIM_0000329301-mRNA-1">
    <property type="protein sequence ID" value="ASIM_0000329301-mRNA-1"/>
    <property type="gene ID" value="ASIM_0000329301"/>
</dbReference>
<evidence type="ECO:0000256" key="8">
    <source>
        <dbReference type="ARBA" id="ARBA00030520"/>
    </source>
</evidence>
<accession>A0A0M3J6V2</accession>
<keyword evidence="5" id="KW-0067">ATP-binding</keyword>
<dbReference type="AlphaFoldDB" id="A0A0M3J6V2"/>
<dbReference type="GO" id="GO:0002161">
    <property type="term" value="F:aminoacyl-tRNA deacylase activity"/>
    <property type="evidence" value="ECO:0007669"/>
    <property type="project" value="InterPro"/>
</dbReference>
<dbReference type="OrthoDB" id="10059565at2759"/>
<keyword evidence="3" id="KW-0436">Ligase</keyword>
<reference evidence="11" key="1">
    <citation type="submission" date="2017-02" db="UniProtKB">
        <authorList>
            <consortium name="WormBaseParasite"/>
        </authorList>
    </citation>
    <scope>IDENTIFICATION</scope>
</reference>
<dbReference type="EMBL" id="UYRR01004649">
    <property type="protein sequence ID" value="VDK21196.1"/>
    <property type="molecule type" value="Genomic_DNA"/>
</dbReference>
<keyword evidence="6" id="KW-0648">Protein biosynthesis</keyword>
<evidence type="ECO:0000313" key="11">
    <source>
        <dbReference type="WBParaSite" id="ASIM_0000329301-mRNA-1"/>
    </source>
</evidence>
<sequence length="290" mass="33027">IDWRRTFITTDVNPYYDSFVCWQFRKLREAKKIDFGKRYTIYSPKDGQPCMDHDRSSGEGVAPQEYTLIKLKVLDPKPKVLANITKPIYLVAATLRPETMYGQTNCYLHPDIKYSVFYANPDESEVFVATARAARNMSYQGMTAENGVVHYVDGLERVAGSELLGAALKGPMTKYERIYALPMLTVKDDKGTGVVTSVPSDAPDDYAALCDLKRKKAFREKYGIKDEMVIPFEPIPIIQIPEYGNLAAVFMCEKLKVESQNERDKLEEAKKEVYLKGFYDGVGVFWNFLI</sequence>
<evidence type="ECO:0000256" key="7">
    <source>
        <dbReference type="ARBA" id="ARBA00023146"/>
    </source>
</evidence>
<dbReference type="FunFam" id="3.90.740.10:FF:000001">
    <property type="entry name" value="Leucine--tRNA ligase, cytoplasmic"/>
    <property type="match status" value="1"/>
</dbReference>
<dbReference type="GO" id="GO:0005524">
    <property type="term" value="F:ATP binding"/>
    <property type="evidence" value="ECO:0007669"/>
    <property type="project" value="UniProtKB-KW"/>
</dbReference>
<keyword evidence="4" id="KW-0547">Nucleotide-binding</keyword>
<protein>
    <recommendedName>
        <fullName evidence="2">leucine--tRNA ligase</fullName>
        <ecNumber evidence="2">6.1.1.4</ecNumber>
    </recommendedName>
    <alternativeName>
        <fullName evidence="8">Leucyl-tRNA synthetase</fullName>
    </alternativeName>
</protein>
<dbReference type="SUPFAM" id="SSF50677">
    <property type="entry name" value="ValRS/IleRS/LeuRS editing domain"/>
    <property type="match status" value="1"/>
</dbReference>
<dbReference type="PANTHER" id="PTHR45794:SF1">
    <property type="entry name" value="LEUCINE--TRNA LIGASE, CYTOPLASMIC"/>
    <property type="match status" value="1"/>
</dbReference>
<evidence type="ECO:0000256" key="2">
    <source>
        <dbReference type="ARBA" id="ARBA00013164"/>
    </source>
</evidence>
<organism evidence="11">
    <name type="scientific">Anisakis simplex</name>
    <name type="common">Herring worm</name>
    <dbReference type="NCBI Taxonomy" id="6269"/>
    <lineage>
        <taxon>Eukaryota</taxon>
        <taxon>Metazoa</taxon>
        <taxon>Ecdysozoa</taxon>
        <taxon>Nematoda</taxon>
        <taxon>Chromadorea</taxon>
        <taxon>Rhabditida</taxon>
        <taxon>Spirurina</taxon>
        <taxon>Ascaridomorpha</taxon>
        <taxon>Ascaridoidea</taxon>
        <taxon>Anisakidae</taxon>
        <taxon>Anisakis</taxon>
        <taxon>Anisakis simplex complex</taxon>
    </lineage>
</organism>
<evidence type="ECO:0000256" key="1">
    <source>
        <dbReference type="ARBA" id="ARBA00005594"/>
    </source>
</evidence>
<comment type="similarity">
    <text evidence="1">Belongs to the class-I aminoacyl-tRNA synthetase family.</text>
</comment>
<dbReference type="Gene3D" id="3.90.740.10">
    <property type="entry name" value="Valyl/Leucyl/Isoleucyl-tRNA synthetase, editing domain"/>
    <property type="match status" value="1"/>
</dbReference>
<keyword evidence="10" id="KW-1185">Reference proteome</keyword>
<name>A0A0M3J6V2_ANISI</name>
<dbReference type="PANTHER" id="PTHR45794">
    <property type="entry name" value="LEUCYL-TRNA SYNTHETASE"/>
    <property type="match status" value="1"/>
</dbReference>
<dbReference type="EC" id="6.1.1.4" evidence="2"/>
<evidence type="ECO:0000256" key="3">
    <source>
        <dbReference type="ARBA" id="ARBA00022598"/>
    </source>
</evidence>
<reference evidence="9 10" key="2">
    <citation type="submission" date="2018-11" db="EMBL/GenBank/DDBJ databases">
        <authorList>
            <consortium name="Pathogen Informatics"/>
        </authorList>
    </citation>
    <scope>NUCLEOTIDE SEQUENCE [LARGE SCALE GENOMIC DNA]</scope>
</reference>
<keyword evidence="7" id="KW-0030">Aminoacyl-tRNA synthetase</keyword>
<dbReference type="InterPro" id="IPR009008">
    <property type="entry name" value="Val/Leu/Ile-tRNA-synth_edit"/>
</dbReference>